<dbReference type="InterPro" id="IPR036179">
    <property type="entry name" value="Ig-like_dom_sf"/>
</dbReference>
<comment type="caution">
    <text evidence="6">Lacks conserved residue(s) required for the propagation of feature annotation.</text>
</comment>
<organism evidence="11 12">
    <name type="scientific">Triplophysa tibetana</name>
    <dbReference type="NCBI Taxonomy" id="1572043"/>
    <lineage>
        <taxon>Eukaryota</taxon>
        <taxon>Metazoa</taxon>
        <taxon>Chordata</taxon>
        <taxon>Craniata</taxon>
        <taxon>Vertebrata</taxon>
        <taxon>Euteleostomi</taxon>
        <taxon>Actinopterygii</taxon>
        <taxon>Neopterygii</taxon>
        <taxon>Teleostei</taxon>
        <taxon>Ostariophysi</taxon>
        <taxon>Cypriniformes</taxon>
        <taxon>Nemacheilidae</taxon>
        <taxon>Triplophysa</taxon>
    </lineage>
</organism>
<dbReference type="SUPFAM" id="SSF103575">
    <property type="entry name" value="Plexin repeat"/>
    <property type="match status" value="1"/>
</dbReference>
<proteinExistence type="inferred from homology"/>
<dbReference type="GO" id="GO:0071526">
    <property type="term" value="P:semaphorin-plexin signaling pathway"/>
    <property type="evidence" value="ECO:0007669"/>
    <property type="project" value="TreeGrafter"/>
</dbReference>
<dbReference type="SUPFAM" id="SSF48726">
    <property type="entry name" value="Immunoglobulin"/>
    <property type="match status" value="1"/>
</dbReference>
<reference evidence="11 12" key="1">
    <citation type="journal article" date="2019" name="Mol. Ecol. Resour.">
        <title>Chromosome-level genome assembly of Triplophysa tibetana, a fish adapted to the harsh high-altitude environment of the Tibetan Plateau.</title>
        <authorList>
            <person name="Yang X."/>
            <person name="Liu H."/>
            <person name="Ma Z."/>
            <person name="Zou Y."/>
            <person name="Zou M."/>
            <person name="Mao Y."/>
            <person name="Li X."/>
            <person name="Wang H."/>
            <person name="Chen T."/>
            <person name="Wang W."/>
            <person name="Yang R."/>
        </authorList>
    </citation>
    <scope>NUCLEOTIDE SEQUENCE [LARGE SCALE GENOMIC DNA]</scope>
    <source>
        <strain evidence="11">TTIB1903HZAU</strain>
        <tissue evidence="11">Muscle</tissue>
    </source>
</reference>
<evidence type="ECO:0000256" key="5">
    <source>
        <dbReference type="ARBA" id="ARBA00023180"/>
    </source>
</evidence>
<keyword evidence="8" id="KW-0812">Transmembrane</keyword>
<dbReference type="SMART" id="SM00423">
    <property type="entry name" value="PSI"/>
    <property type="match status" value="1"/>
</dbReference>
<comment type="caution">
    <text evidence="11">The sequence shown here is derived from an EMBL/GenBank/DDBJ whole genome shotgun (WGS) entry which is preliminary data.</text>
</comment>
<comment type="similarity">
    <text evidence="2">Belongs to the semaphorin family.</text>
</comment>
<evidence type="ECO:0000256" key="3">
    <source>
        <dbReference type="ARBA" id="ARBA00023136"/>
    </source>
</evidence>
<dbReference type="SMART" id="SM00630">
    <property type="entry name" value="Sema"/>
    <property type="match status" value="1"/>
</dbReference>
<dbReference type="InterPro" id="IPR013783">
    <property type="entry name" value="Ig-like_fold"/>
</dbReference>
<keyword evidence="12" id="KW-1185">Reference proteome</keyword>
<dbReference type="SUPFAM" id="SSF101912">
    <property type="entry name" value="Sema domain"/>
    <property type="match status" value="1"/>
</dbReference>
<feature type="compositionally biased region" description="Basic and acidic residues" evidence="7">
    <location>
        <begin position="623"/>
        <end position="641"/>
    </location>
</feature>
<dbReference type="GO" id="GO:0005886">
    <property type="term" value="C:plasma membrane"/>
    <property type="evidence" value="ECO:0007669"/>
    <property type="project" value="TreeGrafter"/>
</dbReference>
<feature type="domain" description="Ig-like" evidence="9">
    <location>
        <begin position="532"/>
        <end position="608"/>
    </location>
</feature>
<dbReference type="PROSITE" id="PS51004">
    <property type="entry name" value="SEMA"/>
    <property type="match status" value="1"/>
</dbReference>
<accession>A0A5A9N0U0</accession>
<dbReference type="Pfam" id="PF01403">
    <property type="entry name" value="Sema"/>
    <property type="match status" value="1"/>
</dbReference>
<dbReference type="Pfam" id="PF01437">
    <property type="entry name" value="PSI"/>
    <property type="match status" value="1"/>
</dbReference>
<evidence type="ECO:0000313" key="12">
    <source>
        <dbReference type="Proteomes" id="UP000324632"/>
    </source>
</evidence>
<evidence type="ECO:0000256" key="2">
    <source>
        <dbReference type="ARBA" id="ARBA00009492"/>
    </source>
</evidence>
<dbReference type="Gene3D" id="2.60.40.10">
    <property type="entry name" value="Immunoglobulins"/>
    <property type="match status" value="1"/>
</dbReference>
<feature type="domain" description="Sema" evidence="10">
    <location>
        <begin position="40"/>
        <end position="470"/>
    </location>
</feature>
<dbReference type="Gene3D" id="3.30.1680.10">
    <property type="entry name" value="ligand-binding face of the semaphorins, domain 2"/>
    <property type="match status" value="1"/>
</dbReference>
<feature type="region of interest" description="Disordered" evidence="7">
    <location>
        <begin position="728"/>
        <end position="756"/>
    </location>
</feature>
<dbReference type="GO" id="GO:0007411">
    <property type="term" value="P:axon guidance"/>
    <property type="evidence" value="ECO:0007669"/>
    <property type="project" value="TreeGrafter"/>
</dbReference>
<dbReference type="InterPro" id="IPR015943">
    <property type="entry name" value="WD40/YVTN_repeat-like_dom_sf"/>
</dbReference>
<dbReference type="PROSITE" id="PS50835">
    <property type="entry name" value="IG_LIKE"/>
    <property type="match status" value="1"/>
</dbReference>
<dbReference type="InterPro" id="IPR002165">
    <property type="entry name" value="Plexin_repeat"/>
</dbReference>
<dbReference type="GO" id="GO:0030215">
    <property type="term" value="F:semaphorin receptor binding"/>
    <property type="evidence" value="ECO:0007669"/>
    <property type="project" value="InterPro"/>
</dbReference>
<keyword evidence="4" id="KW-1015">Disulfide bond</keyword>
<dbReference type="PANTHER" id="PTHR11036">
    <property type="entry name" value="SEMAPHORIN"/>
    <property type="match status" value="1"/>
</dbReference>
<dbReference type="InterPro" id="IPR027231">
    <property type="entry name" value="Semaphorin"/>
</dbReference>
<dbReference type="EMBL" id="SOYY01000024">
    <property type="protein sequence ID" value="KAA0702785.1"/>
    <property type="molecule type" value="Genomic_DNA"/>
</dbReference>
<evidence type="ECO:0000313" key="11">
    <source>
        <dbReference type="EMBL" id="KAA0702785.1"/>
    </source>
</evidence>
<keyword evidence="8" id="KW-1133">Transmembrane helix</keyword>
<keyword evidence="3 8" id="KW-0472">Membrane</keyword>
<comment type="subcellular location">
    <subcellularLocation>
        <location evidence="1">Membrane</location>
    </subcellularLocation>
</comment>
<evidence type="ECO:0000259" key="10">
    <source>
        <dbReference type="PROSITE" id="PS51004"/>
    </source>
</evidence>
<dbReference type="InterPro" id="IPR036352">
    <property type="entry name" value="Semap_dom_sf"/>
</dbReference>
<evidence type="ECO:0000256" key="1">
    <source>
        <dbReference type="ARBA" id="ARBA00004370"/>
    </source>
</evidence>
<protein>
    <submittedName>
        <fullName evidence="11">Semaphorin-4A Semaphorin-B</fullName>
    </submittedName>
</protein>
<dbReference type="GO" id="GO:0030335">
    <property type="term" value="P:positive regulation of cell migration"/>
    <property type="evidence" value="ECO:0007669"/>
    <property type="project" value="TreeGrafter"/>
</dbReference>
<dbReference type="PANTHER" id="PTHR11036:SF145">
    <property type="entry name" value="SEMAPHORIN-4A ISOFORM X1-RELATED"/>
    <property type="match status" value="1"/>
</dbReference>
<evidence type="ECO:0000256" key="7">
    <source>
        <dbReference type="SAM" id="MobiDB-lite"/>
    </source>
</evidence>
<dbReference type="AlphaFoldDB" id="A0A5A9N0U0"/>
<dbReference type="Gene3D" id="2.130.10.10">
    <property type="entry name" value="YVTN repeat-like/Quinoprotein amine dehydrogenase"/>
    <property type="match status" value="1"/>
</dbReference>
<evidence type="ECO:0000256" key="4">
    <source>
        <dbReference type="ARBA" id="ARBA00023157"/>
    </source>
</evidence>
<evidence type="ECO:0000256" key="8">
    <source>
        <dbReference type="SAM" id="Phobius"/>
    </source>
</evidence>
<dbReference type="Proteomes" id="UP000324632">
    <property type="component" value="Chromosome 24"/>
</dbReference>
<dbReference type="InterPro" id="IPR001627">
    <property type="entry name" value="Semap_dom"/>
</dbReference>
<evidence type="ECO:0000256" key="6">
    <source>
        <dbReference type="PROSITE-ProRule" id="PRU00352"/>
    </source>
</evidence>
<name>A0A5A9N0U0_9TELE</name>
<dbReference type="InterPro" id="IPR016201">
    <property type="entry name" value="PSI"/>
</dbReference>
<evidence type="ECO:0000259" key="9">
    <source>
        <dbReference type="PROSITE" id="PS50835"/>
    </source>
</evidence>
<dbReference type="GO" id="GO:0045499">
    <property type="term" value="F:chemorepellent activity"/>
    <property type="evidence" value="ECO:0007669"/>
    <property type="project" value="TreeGrafter"/>
</dbReference>
<feature type="transmembrane region" description="Helical" evidence="8">
    <location>
        <begin position="699"/>
        <end position="720"/>
    </location>
</feature>
<sequence>MRVASVLKARVRMAGSLSNWIFTVFVVGLIDSLEASMRPRVSFPQGSLERGLSTYHSSTVKNLTTLLLSTDANTLFVGAQDSVLSLDISQPDNITLKDKDCGNFVRILQFFNTTHLYACGTNAYGPQSIIIPADSLNSMREQTEAKNCCPYSSTQRNTATIVDGELYTATNIGYFGDKVISRCLSKGTRNNLMLDTEPKLLNAPVFISSTHISSEGKILLFFTEVGDLIGDSFVKSFTVSRVAQVCTDDNGGHRVLQKRWTSFVKSQLVCQQGDELQFNVLEDIVTLSDDDSPDNTLFYGVFTPQWSFSSAQSAVCAFSLGDIKVAFSGQYKTFDNVNHWSHYSNGDGKLGKCGLFNDTDSVLNTVKKTFLTERAVHPVGNKLLLSSTKELYSRLAVQRIRAANGQKYTVLFLLTESGFLHKVVLLDKAPHIIEEIQIFKQPQIVKNLILSTSKGVIFIGSSEGVIRVPVSSCSVYPNCAECVLARDPFCGWDSEIGMCTTVSGSRPNLQQDVEDGNVTQQCTEFKNTAAGPATVTRTAQLNEIVVLPCQSRSRLDEVTWRFSDNSIVPQFPYLHQADHSLTFRVTQETVSTYRCVSEELGFRQTIVSFSVKLPVTPRSFTHPSHEHPDVTQDSSKVTDMEPIPKDDILFDETEPTEGKKTTAWTTGTDRGNVIQARHNPMNSAEKAVCISEKSYYAEMVAFCLLFIMCACLFIAFVVLWKHSMRCNRTTPEKNPKDTETDNICQTELEDKQTPNS</sequence>
<keyword evidence="5" id="KW-0325">Glycoprotein</keyword>
<dbReference type="InterPro" id="IPR007110">
    <property type="entry name" value="Ig-like_dom"/>
</dbReference>
<gene>
    <name evidence="11" type="ORF">E1301_Tti016561</name>
</gene>
<feature type="compositionally biased region" description="Basic and acidic residues" evidence="7">
    <location>
        <begin position="730"/>
        <end position="739"/>
    </location>
</feature>
<feature type="region of interest" description="Disordered" evidence="7">
    <location>
        <begin position="620"/>
        <end position="641"/>
    </location>
</feature>
<dbReference type="GO" id="GO:0001755">
    <property type="term" value="P:neural crest cell migration"/>
    <property type="evidence" value="ECO:0007669"/>
    <property type="project" value="TreeGrafter"/>
</dbReference>